<sequence>MRWLWNLHTTYENGKQCASWVLTTVKEVVDATAKLGVW</sequence>
<organism evidence="1">
    <name type="scientific">Phytophthora nicotianae</name>
    <name type="common">Potato buckeye rot agent</name>
    <name type="synonym">Phytophthora parasitica</name>
    <dbReference type="NCBI Taxonomy" id="4792"/>
    <lineage>
        <taxon>Eukaryota</taxon>
        <taxon>Sar</taxon>
        <taxon>Stramenopiles</taxon>
        <taxon>Oomycota</taxon>
        <taxon>Peronosporomycetes</taxon>
        <taxon>Peronosporales</taxon>
        <taxon>Peronosporaceae</taxon>
        <taxon>Phytophthora</taxon>
    </lineage>
</organism>
<protein>
    <submittedName>
        <fullName evidence="1">Uncharacterized protein</fullName>
    </submittedName>
</protein>
<dbReference type="AlphaFoldDB" id="W2K1W9"/>
<accession>W2K1W9</accession>
<evidence type="ECO:0000313" key="1">
    <source>
        <dbReference type="EMBL" id="ETL78559.1"/>
    </source>
</evidence>
<dbReference type="Proteomes" id="UP000054423">
    <property type="component" value="Unassembled WGS sequence"/>
</dbReference>
<name>W2K1W9_PHYNI</name>
<proteinExistence type="predicted"/>
<gene>
    <name evidence="1" type="ORF">L917_20651</name>
</gene>
<dbReference type="EMBL" id="KI683254">
    <property type="protein sequence ID" value="ETL78559.1"/>
    <property type="molecule type" value="Genomic_DNA"/>
</dbReference>
<reference evidence="1" key="1">
    <citation type="submission" date="2013-11" db="EMBL/GenBank/DDBJ databases">
        <title>The Genome Sequence of Phytophthora parasitica CHvinca01.</title>
        <authorList>
            <consortium name="The Broad Institute Genomics Platform"/>
            <person name="Russ C."/>
            <person name="Tyler B."/>
            <person name="Panabieres F."/>
            <person name="Shan W."/>
            <person name="Tripathy S."/>
            <person name="Grunwald N."/>
            <person name="Machado M."/>
            <person name="Johnson C.S."/>
            <person name="Arredondo F."/>
            <person name="Hong C."/>
            <person name="Coffey M."/>
            <person name="Young S.K."/>
            <person name="Zeng Q."/>
            <person name="Gargeya S."/>
            <person name="Fitzgerald M."/>
            <person name="Abouelleil A."/>
            <person name="Alvarado L."/>
            <person name="Chapman S.B."/>
            <person name="Gainer-Dewar J."/>
            <person name="Goldberg J."/>
            <person name="Griggs A."/>
            <person name="Gujja S."/>
            <person name="Hansen M."/>
            <person name="Howarth C."/>
            <person name="Imamovic A."/>
            <person name="Ireland A."/>
            <person name="Larimer J."/>
            <person name="McCowan C."/>
            <person name="Murphy C."/>
            <person name="Pearson M."/>
            <person name="Poon T.W."/>
            <person name="Priest M."/>
            <person name="Roberts A."/>
            <person name="Saif S."/>
            <person name="Shea T."/>
            <person name="Sykes S."/>
            <person name="Wortman J."/>
            <person name="Nusbaum C."/>
            <person name="Birren B."/>
        </authorList>
    </citation>
    <scope>NUCLEOTIDE SEQUENCE [LARGE SCALE GENOMIC DNA]</scope>
    <source>
        <strain evidence="1">CHvinca01</strain>
    </source>
</reference>